<dbReference type="EMBL" id="JACIFV010000010">
    <property type="protein sequence ID" value="MBB4193069.1"/>
    <property type="molecule type" value="Genomic_DNA"/>
</dbReference>
<name>A0A7W6Q9G4_9HYPH</name>
<reference evidence="2 3" key="1">
    <citation type="submission" date="2020-08" db="EMBL/GenBank/DDBJ databases">
        <title>Genomic Encyclopedia of Type Strains, Phase IV (KMG-V): Genome sequencing to study the core and pangenomes of soil and plant-associated prokaryotes.</title>
        <authorList>
            <person name="Whitman W."/>
        </authorList>
    </citation>
    <scope>NUCLEOTIDE SEQUENCE [LARGE SCALE GENOMIC DNA]</scope>
    <source>
        <strain evidence="2 3">SEMIA 4074</strain>
    </source>
</reference>
<dbReference type="Proteomes" id="UP000524492">
    <property type="component" value="Unassembled WGS sequence"/>
</dbReference>
<evidence type="ECO:0000313" key="3">
    <source>
        <dbReference type="Proteomes" id="UP000524492"/>
    </source>
</evidence>
<dbReference type="InterPro" id="IPR004291">
    <property type="entry name" value="Transposase_IS66_central"/>
</dbReference>
<feature type="domain" description="Transposase IS66 central" evidence="1">
    <location>
        <begin position="2"/>
        <end position="88"/>
    </location>
</feature>
<gene>
    <name evidence="2" type="ORF">GGD53_003233</name>
</gene>
<sequence>MSRQGIDLDRSTLADWIGRAAFELRPVFDALMADLKRSTKLFMDETRAPVLDPGSRKTKTGYFWALARDDRRWGGGAPPGVAFSYAPVAADYMPSGYCEGSRASCKWTAMPDITG</sequence>
<dbReference type="InterPro" id="IPR052344">
    <property type="entry name" value="Transposase-related"/>
</dbReference>
<comment type="caution">
    <text evidence="2">The sequence shown here is derived from an EMBL/GenBank/DDBJ whole genome shotgun (WGS) entry which is preliminary data.</text>
</comment>
<dbReference type="PANTHER" id="PTHR33678">
    <property type="entry name" value="BLL1576 PROTEIN"/>
    <property type="match status" value="1"/>
</dbReference>
<accession>A0A7W6Q9G4</accession>
<dbReference type="Pfam" id="PF03050">
    <property type="entry name" value="DDE_Tnp_IS66"/>
    <property type="match status" value="1"/>
</dbReference>
<dbReference type="AlphaFoldDB" id="A0A7W6Q9G4"/>
<protein>
    <recommendedName>
        <fullName evidence="1">Transposase IS66 central domain-containing protein</fullName>
    </recommendedName>
</protein>
<evidence type="ECO:0000313" key="2">
    <source>
        <dbReference type="EMBL" id="MBB4193069.1"/>
    </source>
</evidence>
<organism evidence="2 3">
    <name type="scientific">Rhizobium aethiopicum</name>
    <dbReference type="NCBI Taxonomy" id="1138170"/>
    <lineage>
        <taxon>Bacteria</taxon>
        <taxon>Pseudomonadati</taxon>
        <taxon>Pseudomonadota</taxon>
        <taxon>Alphaproteobacteria</taxon>
        <taxon>Hyphomicrobiales</taxon>
        <taxon>Rhizobiaceae</taxon>
        <taxon>Rhizobium/Agrobacterium group</taxon>
        <taxon>Rhizobium</taxon>
    </lineage>
</organism>
<dbReference type="PANTHER" id="PTHR33678:SF1">
    <property type="entry name" value="BLL1576 PROTEIN"/>
    <property type="match status" value="1"/>
</dbReference>
<keyword evidence="3" id="KW-1185">Reference proteome</keyword>
<proteinExistence type="predicted"/>
<evidence type="ECO:0000259" key="1">
    <source>
        <dbReference type="Pfam" id="PF03050"/>
    </source>
</evidence>